<evidence type="ECO:0000313" key="3">
    <source>
        <dbReference type="Proteomes" id="UP000238649"/>
    </source>
</evidence>
<protein>
    <submittedName>
        <fullName evidence="2">Uncharacterized protein</fullName>
    </submittedName>
</protein>
<dbReference type="RefSeq" id="WP_133165413.1">
    <property type="nucleotide sequence ID" value="NZ_NXGH01000180.1"/>
</dbReference>
<dbReference type="AlphaFoldDB" id="A0A2S9SJN3"/>
<feature type="compositionally biased region" description="Low complexity" evidence="1">
    <location>
        <begin position="49"/>
        <end position="67"/>
    </location>
</feature>
<proteinExistence type="predicted"/>
<evidence type="ECO:0000256" key="1">
    <source>
        <dbReference type="SAM" id="MobiDB-lite"/>
    </source>
</evidence>
<comment type="caution">
    <text evidence="2">The sequence shown here is derived from an EMBL/GenBank/DDBJ whole genome shotgun (WGS) entry which is preliminary data.</text>
</comment>
<feature type="region of interest" description="Disordered" evidence="1">
    <location>
        <begin position="49"/>
        <end position="68"/>
    </location>
</feature>
<sequence>YNEDDSISNKIISVSQENPTSVGSFEKLEFDGTTVTNKITDDEDPATVTLTSSTSLTDGSTSEDGGSITYTATLSHEAKNDVTVVT</sequence>
<dbReference type="Proteomes" id="UP000238649">
    <property type="component" value="Unassembled WGS sequence"/>
</dbReference>
<feature type="non-terminal residue" evidence="2">
    <location>
        <position position="1"/>
    </location>
</feature>
<organism evidence="2 3">
    <name type="scientific">Aliarcobacter cryaerophilus</name>
    <dbReference type="NCBI Taxonomy" id="28198"/>
    <lineage>
        <taxon>Bacteria</taxon>
        <taxon>Pseudomonadati</taxon>
        <taxon>Campylobacterota</taxon>
        <taxon>Epsilonproteobacteria</taxon>
        <taxon>Campylobacterales</taxon>
        <taxon>Arcobacteraceae</taxon>
        <taxon>Aliarcobacter</taxon>
    </lineage>
</organism>
<reference evidence="2 3" key="1">
    <citation type="submission" date="2017-09" db="EMBL/GenBank/DDBJ databases">
        <title>Reassesment of A. cryaerophilus.</title>
        <authorList>
            <person name="Perez-Cataluna A."/>
            <person name="Collado L."/>
            <person name="Salgado O."/>
            <person name="Lefinanco V."/>
            <person name="Figueras M.J."/>
        </authorList>
    </citation>
    <scope>NUCLEOTIDE SEQUENCE [LARGE SCALE GENOMIC DNA]</scope>
    <source>
        <strain evidence="2 3">LMG 9871</strain>
    </source>
</reference>
<evidence type="ECO:0000313" key="2">
    <source>
        <dbReference type="EMBL" id="PRM86781.1"/>
    </source>
</evidence>
<dbReference type="EMBL" id="NXGH01000180">
    <property type="protein sequence ID" value="PRM86781.1"/>
    <property type="molecule type" value="Genomic_DNA"/>
</dbReference>
<gene>
    <name evidence="2" type="ORF">CJ671_11185</name>
</gene>
<feature type="non-terminal residue" evidence="2">
    <location>
        <position position="86"/>
    </location>
</feature>
<dbReference type="OrthoDB" id="5348567at2"/>
<accession>A0A2S9SJN3</accession>
<name>A0A2S9SJN3_9BACT</name>